<evidence type="ECO:0000259" key="2">
    <source>
        <dbReference type="Pfam" id="PF15477"/>
    </source>
</evidence>
<organism evidence="3 4">
    <name type="scientific">Coptis chinensis</name>
    <dbReference type="NCBI Taxonomy" id="261450"/>
    <lineage>
        <taxon>Eukaryota</taxon>
        <taxon>Viridiplantae</taxon>
        <taxon>Streptophyta</taxon>
        <taxon>Embryophyta</taxon>
        <taxon>Tracheophyta</taxon>
        <taxon>Spermatophyta</taxon>
        <taxon>Magnoliopsida</taxon>
        <taxon>Ranunculales</taxon>
        <taxon>Ranunculaceae</taxon>
        <taxon>Coptidoideae</taxon>
        <taxon>Coptis</taxon>
    </lineage>
</organism>
<dbReference type="OrthoDB" id="786972at2759"/>
<feature type="domain" description="Small acidic protein-like" evidence="2">
    <location>
        <begin position="57"/>
        <end position="114"/>
    </location>
</feature>
<comment type="caution">
    <text evidence="3">The sequence shown here is derived from an EMBL/GenBank/DDBJ whole genome shotgun (WGS) entry which is preliminary data.</text>
</comment>
<evidence type="ECO:0000313" key="4">
    <source>
        <dbReference type="Proteomes" id="UP000631114"/>
    </source>
</evidence>
<protein>
    <recommendedName>
        <fullName evidence="2">Small acidic protein-like domain-containing protein</fullName>
    </recommendedName>
</protein>
<dbReference type="InterPro" id="IPR028124">
    <property type="entry name" value="SMAP_dom"/>
</dbReference>
<keyword evidence="1" id="KW-1133">Transmembrane helix</keyword>
<name>A0A835HB43_9MAGN</name>
<dbReference type="Proteomes" id="UP000631114">
    <property type="component" value="Unassembled WGS sequence"/>
</dbReference>
<dbReference type="EMBL" id="JADFTS010000008">
    <property type="protein sequence ID" value="KAF9595022.1"/>
    <property type="molecule type" value="Genomic_DNA"/>
</dbReference>
<keyword evidence="4" id="KW-1185">Reference proteome</keyword>
<evidence type="ECO:0000313" key="3">
    <source>
        <dbReference type="EMBL" id="KAF9595022.1"/>
    </source>
</evidence>
<keyword evidence="1" id="KW-0812">Transmembrane</keyword>
<dbReference type="Pfam" id="PF15477">
    <property type="entry name" value="SMAP"/>
    <property type="match status" value="1"/>
</dbReference>
<sequence length="139" mass="15755">METFNLLDTCLLNQRRNTAGKQKNTAAEEAFISELQIATLLFKSLSFEKNVITYSYEERKEKVYKLVGVKGDLKADNDGNNLLRAEKQQELQMDLGKQYTAGLRRRDGCTVGLGLLCSLFFLVLSQLGSDNFDFQVLFV</sequence>
<accession>A0A835HB43</accession>
<dbReference type="AlphaFoldDB" id="A0A835HB43"/>
<reference evidence="3 4" key="1">
    <citation type="submission" date="2020-10" db="EMBL/GenBank/DDBJ databases">
        <title>The Coptis chinensis genome and diversification of protoberbering-type alkaloids.</title>
        <authorList>
            <person name="Wang B."/>
            <person name="Shu S."/>
            <person name="Song C."/>
            <person name="Liu Y."/>
        </authorList>
    </citation>
    <scope>NUCLEOTIDE SEQUENCE [LARGE SCALE GENOMIC DNA]</scope>
    <source>
        <strain evidence="3">HL-2020</strain>
        <tissue evidence="3">Leaf</tissue>
    </source>
</reference>
<gene>
    <name evidence="3" type="ORF">IFM89_036040</name>
</gene>
<feature type="transmembrane region" description="Helical" evidence="1">
    <location>
        <begin position="108"/>
        <end position="128"/>
    </location>
</feature>
<evidence type="ECO:0000256" key="1">
    <source>
        <dbReference type="SAM" id="Phobius"/>
    </source>
</evidence>
<keyword evidence="1" id="KW-0472">Membrane</keyword>
<proteinExistence type="predicted"/>